<proteinExistence type="predicted"/>
<gene>
    <name evidence="7" type="ORF">ILEXP_LOCUS47155</name>
</gene>
<sequence length="101" mass="12074">MEATPCYCRRMGKLRTTWTATNPGRRFIGCERCEEAGGCGFFVWYDPPMYDKSKHVILGLLQSLRRHDEQQRLSKKREKIIWVALFCSWTIFILTWVLYFM</sequence>
<dbReference type="PROSITE" id="PS51999">
    <property type="entry name" value="ZF_GRF"/>
    <property type="match status" value="1"/>
</dbReference>
<feature type="domain" description="GRF-type" evidence="6">
    <location>
        <begin position="6"/>
        <end position="48"/>
    </location>
</feature>
<reference evidence="7 8" key="1">
    <citation type="submission" date="2024-02" db="EMBL/GenBank/DDBJ databases">
        <authorList>
            <person name="Vignale AGUSTIN F."/>
            <person name="Sosa J E."/>
            <person name="Modenutti C."/>
        </authorList>
    </citation>
    <scope>NUCLEOTIDE SEQUENCE [LARGE SCALE GENOMIC DNA]</scope>
</reference>
<keyword evidence="5" id="KW-1133">Transmembrane helix</keyword>
<keyword evidence="8" id="KW-1185">Reference proteome</keyword>
<dbReference type="InterPro" id="IPR010666">
    <property type="entry name" value="Znf_GRF"/>
</dbReference>
<evidence type="ECO:0000256" key="5">
    <source>
        <dbReference type="SAM" id="Phobius"/>
    </source>
</evidence>
<dbReference type="Proteomes" id="UP001642360">
    <property type="component" value="Unassembled WGS sequence"/>
</dbReference>
<dbReference type="PANTHER" id="PTHR33248">
    <property type="entry name" value="ZINC ION-BINDING PROTEIN"/>
    <property type="match status" value="1"/>
</dbReference>
<dbReference type="EMBL" id="CAUOFW020007013">
    <property type="protein sequence ID" value="CAK9177276.1"/>
    <property type="molecule type" value="Genomic_DNA"/>
</dbReference>
<dbReference type="GO" id="GO:0008270">
    <property type="term" value="F:zinc ion binding"/>
    <property type="evidence" value="ECO:0007669"/>
    <property type="project" value="UniProtKB-KW"/>
</dbReference>
<accession>A0ABC8U691</accession>
<dbReference type="Pfam" id="PF06839">
    <property type="entry name" value="Zn_ribbon_GRF"/>
    <property type="match status" value="1"/>
</dbReference>
<name>A0ABC8U691_9AQUA</name>
<keyword evidence="1" id="KW-0479">Metal-binding</keyword>
<protein>
    <recommendedName>
        <fullName evidence="6">GRF-type domain-containing protein</fullName>
    </recommendedName>
</protein>
<evidence type="ECO:0000256" key="3">
    <source>
        <dbReference type="ARBA" id="ARBA00022833"/>
    </source>
</evidence>
<evidence type="ECO:0000313" key="7">
    <source>
        <dbReference type="EMBL" id="CAK9177276.1"/>
    </source>
</evidence>
<evidence type="ECO:0000256" key="4">
    <source>
        <dbReference type="PROSITE-ProRule" id="PRU01343"/>
    </source>
</evidence>
<keyword evidence="3" id="KW-0862">Zinc</keyword>
<comment type="caution">
    <text evidence="7">The sequence shown here is derived from an EMBL/GenBank/DDBJ whole genome shotgun (WGS) entry which is preliminary data.</text>
</comment>
<evidence type="ECO:0000256" key="2">
    <source>
        <dbReference type="ARBA" id="ARBA00022771"/>
    </source>
</evidence>
<keyword evidence="5" id="KW-0472">Membrane</keyword>
<evidence type="ECO:0000313" key="8">
    <source>
        <dbReference type="Proteomes" id="UP001642360"/>
    </source>
</evidence>
<evidence type="ECO:0000256" key="1">
    <source>
        <dbReference type="ARBA" id="ARBA00022723"/>
    </source>
</evidence>
<dbReference type="AlphaFoldDB" id="A0ABC8U691"/>
<feature type="transmembrane region" description="Helical" evidence="5">
    <location>
        <begin position="80"/>
        <end position="99"/>
    </location>
</feature>
<keyword evidence="5" id="KW-0812">Transmembrane</keyword>
<organism evidence="7 8">
    <name type="scientific">Ilex paraguariensis</name>
    <name type="common">yerba mate</name>
    <dbReference type="NCBI Taxonomy" id="185542"/>
    <lineage>
        <taxon>Eukaryota</taxon>
        <taxon>Viridiplantae</taxon>
        <taxon>Streptophyta</taxon>
        <taxon>Embryophyta</taxon>
        <taxon>Tracheophyta</taxon>
        <taxon>Spermatophyta</taxon>
        <taxon>Magnoliopsida</taxon>
        <taxon>eudicotyledons</taxon>
        <taxon>Gunneridae</taxon>
        <taxon>Pentapetalae</taxon>
        <taxon>asterids</taxon>
        <taxon>campanulids</taxon>
        <taxon>Aquifoliales</taxon>
        <taxon>Aquifoliaceae</taxon>
        <taxon>Ilex</taxon>
    </lineage>
</organism>
<keyword evidence="2 4" id="KW-0863">Zinc-finger</keyword>
<evidence type="ECO:0000259" key="6">
    <source>
        <dbReference type="PROSITE" id="PS51999"/>
    </source>
</evidence>